<evidence type="ECO:0000313" key="3">
    <source>
        <dbReference type="Proteomes" id="UP001334084"/>
    </source>
</evidence>
<protein>
    <submittedName>
        <fullName evidence="2">Uncharacterized protein</fullName>
    </submittedName>
</protein>
<keyword evidence="3" id="KW-1185">Reference proteome</keyword>
<reference evidence="2" key="1">
    <citation type="journal article" date="2024" name="BMC Genomics">
        <title>Functional annotation of a divergent genome using sequence and structure-based similarity.</title>
        <authorList>
            <person name="Svedberg D."/>
            <person name="Winiger R.R."/>
            <person name="Berg A."/>
            <person name="Sharma H."/>
            <person name="Tellgren-Roth C."/>
            <person name="Debrunner-Vossbrinck B.A."/>
            <person name="Vossbrinck C.R."/>
            <person name="Barandun J."/>
        </authorList>
    </citation>
    <scope>NUCLEOTIDE SEQUENCE</scope>
    <source>
        <strain evidence="2">Illinois isolate</strain>
    </source>
</reference>
<organism evidence="2 3">
    <name type="scientific">Vairimorpha necatrix</name>
    <dbReference type="NCBI Taxonomy" id="6039"/>
    <lineage>
        <taxon>Eukaryota</taxon>
        <taxon>Fungi</taxon>
        <taxon>Fungi incertae sedis</taxon>
        <taxon>Microsporidia</taxon>
        <taxon>Nosematidae</taxon>
        <taxon>Vairimorpha</taxon>
    </lineage>
</organism>
<evidence type="ECO:0000256" key="1">
    <source>
        <dbReference type="SAM" id="Coils"/>
    </source>
</evidence>
<dbReference type="Proteomes" id="UP001334084">
    <property type="component" value="Chromosome 3"/>
</dbReference>
<dbReference type="RefSeq" id="XP_065328965.1">
    <property type="nucleotide sequence ID" value="XM_065472893.1"/>
</dbReference>
<accession>A0AAX4JA47</accession>
<feature type="coiled-coil region" evidence="1">
    <location>
        <begin position="2"/>
        <end position="32"/>
    </location>
</feature>
<keyword evidence="1" id="KW-0175">Coiled coil</keyword>
<dbReference type="GeneID" id="90540637"/>
<dbReference type="KEGG" id="vnx:VNE69_03041"/>
<name>A0AAX4JA47_9MICR</name>
<dbReference type="EMBL" id="CP142728">
    <property type="protein sequence ID" value="WUR02820.1"/>
    <property type="molecule type" value="Genomic_DNA"/>
</dbReference>
<gene>
    <name evidence="2" type="ORF">VNE69_03041</name>
</gene>
<proteinExistence type="predicted"/>
<evidence type="ECO:0000313" key="2">
    <source>
        <dbReference type="EMBL" id="WUR02820.1"/>
    </source>
</evidence>
<sequence>MVDKLIEKFKKLDELYEQKKDLLLQAQHAKNHKFLKQVINDKFKLRDFLKNHNLSKEDHLKIENLIKKDFLEFNNIKEIYCKLDILKLVNCQNLNSLILELFDSIYANIKNLKITEKIMVLNSLRNLDNNKIDELCEKEINLFFEKTDLDPVNLNIWICNLLDVSLFVKNKQTLLYKKIKEEYKKHEILYFKLSINLLNLQEDLDSLNLKIKERSKLFHVDLSEELRRVQISSGFLVKEVNEK</sequence>
<dbReference type="AlphaFoldDB" id="A0AAX4JA47"/>